<dbReference type="GO" id="GO:0046872">
    <property type="term" value="F:metal ion binding"/>
    <property type="evidence" value="ECO:0007669"/>
    <property type="project" value="InterPro"/>
</dbReference>
<dbReference type="Gene3D" id="3.40.50.20">
    <property type="match status" value="1"/>
</dbReference>
<comment type="similarity">
    <text evidence="1">Belongs to the D-alanine--D-alanine ligase family.</text>
</comment>
<evidence type="ECO:0000313" key="7">
    <source>
        <dbReference type="EMBL" id="RXD49514.1"/>
    </source>
</evidence>
<protein>
    <recommendedName>
        <fullName evidence="5">ATP-grasp domain-containing protein</fullName>
    </recommendedName>
</protein>
<dbReference type="Proteomes" id="UP000289372">
    <property type="component" value="Unassembled WGS sequence"/>
</dbReference>
<sequence>MIDSLVSNLESEDASAIWDEPARWRELFFKSVEGREVVILAGGDDAEHEVSMLAASRLSEAMKTMGLLHRIASLDQLLALVSERRPLLVFNVLYGPFGEGGGVAGLMDCLDVPCVYSRAGPSAISLDKWRCQLVLEGAGISTSRGVPFEPQLPISKKVKLNFPVVLKPMKQGSSVDVLVAYDESTMSSAAVELCSSHGGGIVEEYLEGAEYSVGVLEMPDGSLQALPPIGVNLLHGQMIASSSAKYGEGLSLTCPASGDQGLLLELQRIAKNAFQVIGCSQVARIDFRCDSLGHPRVLEINHHPGMTDHSWLPIAACKAGISYEDLVAILLDNSMKRKRISGRFKGRKVSRRTLIGAGGGARCWLFDGEYNVSEPVGCERVYNISYFLDAAPTLDTPSEIIDAIYDNNVDCTELRAAVDALGYRRIGMSILSSALSIDKLTQRYIASALNVPQPNYVGFHEDFYFNPGSHVVLKKRFSNQSRDVFVVSEEEELVRHAVGKSNTRKEWLVEDYAPGDEIHLIMGTRDGVVFESELARIPGKPFPWLLDNAAKSDPTTIPIEFDVPELTRQILLPMCRSLFNAFDRPPICRIEWRVDEANNVKFIEFDGCPGLSRNGLAARILANSGPDLHVCEGGDFL</sequence>
<keyword evidence="3" id="KW-0961">Cell wall biogenesis/degradation</keyword>
<dbReference type="AlphaFoldDB" id="A0A6P0FL07"/>
<name>A0A6P0FL07_XANPE</name>
<evidence type="ECO:0000313" key="6">
    <source>
        <dbReference type="EMBL" id="NEL76216.1"/>
    </source>
</evidence>
<dbReference type="PANTHER" id="PTHR23132:SF23">
    <property type="entry name" value="D-ALANINE--D-ALANINE LIGASE B"/>
    <property type="match status" value="1"/>
</dbReference>
<dbReference type="PROSITE" id="PS50975">
    <property type="entry name" value="ATP_GRASP"/>
    <property type="match status" value="2"/>
</dbReference>
<evidence type="ECO:0000313" key="9">
    <source>
        <dbReference type="Proteomes" id="UP000471082"/>
    </source>
</evidence>
<dbReference type="EMBL" id="JAAGYU010000027">
    <property type="protein sequence ID" value="NEL76216.1"/>
    <property type="molecule type" value="Genomic_DNA"/>
</dbReference>
<dbReference type="InterPro" id="IPR013815">
    <property type="entry name" value="ATP_grasp_subdomain_1"/>
</dbReference>
<dbReference type="GO" id="GO:0071555">
    <property type="term" value="P:cell wall organization"/>
    <property type="evidence" value="ECO:0007669"/>
    <property type="project" value="UniProtKB-KW"/>
</dbReference>
<dbReference type="Gene3D" id="3.30.470.20">
    <property type="entry name" value="ATP-grasp fold, B domain"/>
    <property type="match status" value="2"/>
</dbReference>
<keyword evidence="2" id="KW-0436">Ligase</keyword>
<dbReference type="Pfam" id="PF07478">
    <property type="entry name" value="Dala_Dala_lig_C"/>
    <property type="match status" value="1"/>
</dbReference>
<evidence type="ECO:0000256" key="3">
    <source>
        <dbReference type="ARBA" id="ARBA00023316"/>
    </source>
</evidence>
<dbReference type="GO" id="GO:0005524">
    <property type="term" value="F:ATP binding"/>
    <property type="evidence" value="ECO:0007669"/>
    <property type="project" value="UniProtKB-UniRule"/>
</dbReference>
<gene>
    <name evidence="7" type="ORF">DB769_21080</name>
    <name evidence="6" type="ORF">G3W61_08110</name>
</gene>
<feature type="domain" description="ATP-grasp" evidence="5">
    <location>
        <begin position="132"/>
        <end position="332"/>
    </location>
</feature>
<evidence type="ECO:0000256" key="4">
    <source>
        <dbReference type="PROSITE-ProRule" id="PRU00409"/>
    </source>
</evidence>
<reference evidence="7 8" key="1">
    <citation type="submission" date="2018-02" db="EMBL/GenBank/DDBJ databases">
        <title>Characterization of Xanthomonas diversity in transplant houses and field plants.</title>
        <authorList>
            <person name="Abrahamian P."/>
            <person name="Timilsina S."/>
            <person name="Minsavage G.V."/>
            <person name="Goss E.M."/>
            <person name="Jones J.B."/>
            <person name="Vallad G.E."/>
        </authorList>
    </citation>
    <scope>NUCLEOTIDE SEQUENCE [LARGE SCALE GENOMIC DNA]</scope>
    <source>
        <strain evidence="7 8">GEV2132</strain>
    </source>
</reference>
<evidence type="ECO:0000259" key="5">
    <source>
        <dbReference type="PROSITE" id="PS50975"/>
    </source>
</evidence>
<dbReference type="SUPFAM" id="SSF52440">
    <property type="entry name" value="PreATP-grasp domain"/>
    <property type="match status" value="1"/>
</dbReference>
<dbReference type="GO" id="GO:0008716">
    <property type="term" value="F:D-alanine-D-alanine ligase activity"/>
    <property type="evidence" value="ECO:0007669"/>
    <property type="project" value="InterPro"/>
</dbReference>
<dbReference type="InterPro" id="IPR016185">
    <property type="entry name" value="PreATP-grasp_dom_sf"/>
</dbReference>
<organism evidence="6 9">
    <name type="scientific">Xanthomonas perforans</name>
    <dbReference type="NCBI Taxonomy" id="442694"/>
    <lineage>
        <taxon>Bacteria</taxon>
        <taxon>Pseudomonadati</taxon>
        <taxon>Pseudomonadota</taxon>
        <taxon>Gammaproteobacteria</taxon>
        <taxon>Lysobacterales</taxon>
        <taxon>Lysobacteraceae</taxon>
        <taxon>Xanthomonas</taxon>
    </lineage>
</organism>
<evidence type="ECO:0000313" key="8">
    <source>
        <dbReference type="Proteomes" id="UP000289372"/>
    </source>
</evidence>
<dbReference type="Gene3D" id="3.30.1490.20">
    <property type="entry name" value="ATP-grasp fold, A domain"/>
    <property type="match status" value="1"/>
</dbReference>
<dbReference type="EMBL" id="PUUL01000142">
    <property type="protein sequence ID" value="RXD49514.1"/>
    <property type="molecule type" value="Genomic_DNA"/>
</dbReference>
<dbReference type="SUPFAM" id="SSF56059">
    <property type="entry name" value="Glutathione synthetase ATP-binding domain-like"/>
    <property type="match status" value="2"/>
</dbReference>
<reference evidence="6 9" key="2">
    <citation type="submission" date="2019-11" db="EMBL/GenBank/DDBJ databases">
        <title>Genome-resolved metagenomics to study the prevalence of co-infection and intraspecific heterogeneity among plant pathogen metapopulations.</title>
        <authorList>
            <person name="Newberry E."/>
            <person name="Bhandari R."/>
            <person name="Kemble J."/>
            <person name="Sikora E."/>
            <person name="Potnis N."/>
        </authorList>
    </citation>
    <scope>NUCLEOTIDE SEQUENCE [LARGE SCALE GENOMIC DNA]</scope>
    <source>
        <strain evidence="6">Xp_Tom_Tuscaloosa_18b</strain>
    </source>
</reference>
<feature type="domain" description="ATP-grasp" evidence="5">
    <location>
        <begin position="443"/>
        <end position="634"/>
    </location>
</feature>
<keyword evidence="4" id="KW-0547">Nucleotide-binding</keyword>
<comment type="caution">
    <text evidence="6">The sequence shown here is derived from an EMBL/GenBank/DDBJ whole genome shotgun (WGS) entry which is preliminary data.</text>
</comment>
<evidence type="ECO:0000256" key="2">
    <source>
        <dbReference type="ARBA" id="ARBA00022598"/>
    </source>
</evidence>
<keyword evidence="4" id="KW-0067">ATP-binding</keyword>
<evidence type="ECO:0000256" key="1">
    <source>
        <dbReference type="ARBA" id="ARBA00010871"/>
    </source>
</evidence>
<dbReference type="InterPro" id="IPR011761">
    <property type="entry name" value="ATP-grasp"/>
</dbReference>
<dbReference type="PANTHER" id="PTHR23132">
    <property type="entry name" value="D-ALANINE--D-ALANINE LIGASE"/>
    <property type="match status" value="1"/>
</dbReference>
<proteinExistence type="inferred from homology"/>
<accession>A0A6P0FL07</accession>
<dbReference type="Proteomes" id="UP000471082">
    <property type="component" value="Unassembled WGS sequence"/>
</dbReference>
<dbReference type="RefSeq" id="WP_080952968.1">
    <property type="nucleotide sequence ID" value="NZ_CP116309.1"/>
</dbReference>
<dbReference type="InterPro" id="IPR011095">
    <property type="entry name" value="Dala_Dala_lig_C"/>
</dbReference>